<accession>A0A1C3VKV6</accession>
<name>A0A1C3VKV6_9HYPH</name>
<reference evidence="2" key="1">
    <citation type="submission" date="2016-08" db="EMBL/GenBank/DDBJ databases">
        <authorList>
            <person name="Varghese N."/>
            <person name="Submissions Spin"/>
        </authorList>
    </citation>
    <scope>NUCLEOTIDE SEQUENCE [LARGE SCALE GENOMIC DNA]</scope>
    <source>
        <strain evidence="2">HAMBI 2975</strain>
    </source>
</reference>
<dbReference type="OrthoDB" id="8402530at2"/>
<gene>
    <name evidence="1" type="ORF">GA0061103_3959</name>
</gene>
<dbReference type="RefSeq" id="WP_069611809.1">
    <property type="nucleotide sequence ID" value="NZ_FMAG01000003.1"/>
</dbReference>
<evidence type="ECO:0000313" key="2">
    <source>
        <dbReference type="Proteomes" id="UP000199101"/>
    </source>
</evidence>
<dbReference type="Proteomes" id="UP000199101">
    <property type="component" value="Unassembled WGS sequence"/>
</dbReference>
<organism evidence="1 2">
    <name type="scientific">Rhizobium multihospitium</name>
    <dbReference type="NCBI Taxonomy" id="410764"/>
    <lineage>
        <taxon>Bacteria</taxon>
        <taxon>Pseudomonadati</taxon>
        <taxon>Pseudomonadota</taxon>
        <taxon>Alphaproteobacteria</taxon>
        <taxon>Hyphomicrobiales</taxon>
        <taxon>Rhizobiaceae</taxon>
        <taxon>Rhizobium/Agrobacterium group</taxon>
        <taxon>Rhizobium</taxon>
    </lineage>
</organism>
<sequence>MNQDTIDRLDTISQQLHDRALALAQSQSQEGQDHALMMSALATLAAAVRTLDDDVARLDGPKGIGAAGS</sequence>
<keyword evidence="2" id="KW-1185">Reference proteome</keyword>
<proteinExistence type="predicted"/>
<evidence type="ECO:0000313" key="1">
    <source>
        <dbReference type="EMBL" id="SCB28470.1"/>
    </source>
</evidence>
<dbReference type="EMBL" id="FMAG01000003">
    <property type="protein sequence ID" value="SCB28470.1"/>
    <property type="molecule type" value="Genomic_DNA"/>
</dbReference>
<dbReference type="AlphaFoldDB" id="A0A1C3VKV6"/>
<protein>
    <submittedName>
        <fullName evidence="1">Uncharacterized protein</fullName>
    </submittedName>
</protein>